<dbReference type="AlphaFoldDB" id="A0A6G4V1K2"/>
<protein>
    <submittedName>
        <fullName evidence="1">Uncharacterized protein</fullName>
    </submittedName>
</protein>
<gene>
    <name evidence="1" type="ORF">G5C60_08860</name>
</gene>
<accession>A0A6G4V1K2</accession>
<evidence type="ECO:0000313" key="2">
    <source>
        <dbReference type="Proteomes" id="UP000472335"/>
    </source>
</evidence>
<comment type="caution">
    <text evidence="1">The sequence shown here is derived from an EMBL/GenBank/DDBJ whole genome shotgun (WGS) entry which is preliminary data.</text>
</comment>
<dbReference type="InterPro" id="IPR036388">
    <property type="entry name" value="WH-like_DNA-bd_sf"/>
</dbReference>
<dbReference type="EMBL" id="JAAKZY010000019">
    <property type="protein sequence ID" value="NGO07763.1"/>
    <property type="molecule type" value="Genomic_DNA"/>
</dbReference>
<evidence type="ECO:0000313" key="1">
    <source>
        <dbReference type="EMBL" id="NGO07763.1"/>
    </source>
</evidence>
<reference evidence="1 2" key="1">
    <citation type="submission" date="2020-02" db="EMBL/GenBank/DDBJ databases">
        <title>Whole-genome analyses of novel actinobacteria.</title>
        <authorList>
            <person name="Sahin N."/>
            <person name="Gencbay T."/>
        </authorList>
    </citation>
    <scope>NUCLEOTIDE SEQUENCE [LARGE SCALE GENOMIC DNA]</scope>
    <source>
        <strain evidence="1 2">HC44</strain>
    </source>
</reference>
<proteinExistence type="predicted"/>
<dbReference type="Proteomes" id="UP000472335">
    <property type="component" value="Unassembled WGS sequence"/>
</dbReference>
<organism evidence="1 2">
    <name type="scientific">Streptomyces scabichelini</name>
    <dbReference type="NCBI Taxonomy" id="2711217"/>
    <lineage>
        <taxon>Bacteria</taxon>
        <taxon>Bacillati</taxon>
        <taxon>Actinomycetota</taxon>
        <taxon>Actinomycetes</taxon>
        <taxon>Kitasatosporales</taxon>
        <taxon>Streptomycetaceae</taxon>
        <taxon>Streptomyces</taxon>
    </lineage>
</organism>
<dbReference type="RefSeq" id="WP_165256509.1">
    <property type="nucleotide sequence ID" value="NZ_JAAKZY010000019.1"/>
</dbReference>
<sequence length="81" mass="8221">MLLNHGPLHRAAPARLAGVSRTTVSTIVNELPARGPVGKTEGKPIADLDGRAGDLASVIPRAAVAAGMNHCFGLRAGSARS</sequence>
<keyword evidence="2" id="KW-1185">Reference proteome</keyword>
<name>A0A6G4V1K2_9ACTN</name>
<dbReference type="Gene3D" id="1.10.10.10">
    <property type="entry name" value="Winged helix-like DNA-binding domain superfamily/Winged helix DNA-binding domain"/>
    <property type="match status" value="1"/>
</dbReference>